<feature type="compositionally biased region" description="Low complexity" evidence="14">
    <location>
        <begin position="407"/>
        <end position="421"/>
    </location>
</feature>
<keyword evidence="10" id="KW-0233">DNA recombination</keyword>
<feature type="compositionally biased region" description="Polar residues" evidence="14">
    <location>
        <begin position="70"/>
        <end position="106"/>
    </location>
</feature>
<dbReference type="GO" id="GO:0046872">
    <property type="term" value="F:metal ion binding"/>
    <property type="evidence" value="ECO:0007669"/>
    <property type="project" value="UniProtKB-KW"/>
</dbReference>
<evidence type="ECO:0000259" key="15">
    <source>
        <dbReference type="Pfam" id="PF02732"/>
    </source>
</evidence>
<evidence type="ECO:0000256" key="9">
    <source>
        <dbReference type="ARBA" id="ARBA00022842"/>
    </source>
</evidence>
<dbReference type="PhylomeDB" id="A0A060TD58"/>
<evidence type="ECO:0000256" key="4">
    <source>
        <dbReference type="ARBA" id="ARBA00022722"/>
    </source>
</evidence>
<dbReference type="InterPro" id="IPR042530">
    <property type="entry name" value="EME1/EME2_C"/>
</dbReference>
<keyword evidence="8" id="KW-0378">Hydrolase</keyword>
<feature type="region of interest" description="Disordered" evidence="14">
    <location>
        <begin position="155"/>
        <end position="245"/>
    </location>
</feature>
<evidence type="ECO:0000256" key="10">
    <source>
        <dbReference type="ARBA" id="ARBA00023172"/>
    </source>
</evidence>
<keyword evidence="5" id="KW-0479">Metal-binding</keyword>
<keyword evidence="9" id="KW-0460">Magnesium</keyword>
<keyword evidence="6" id="KW-0255">Endonuclease</keyword>
<dbReference type="GO" id="GO:0031297">
    <property type="term" value="P:replication fork processing"/>
    <property type="evidence" value="ECO:0007669"/>
    <property type="project" value="TreeGrafter"/>
</dbReference>
<dbReference type="InterPro" id="IPR006166">
    <property type="entry name" value="ERCC4_domain"/>
</dbReference>
<feature type="compositionally biased region" description="Basic and acidic residues" evidence="14">
    <location>
        <begin position="220"/>
        <end position="241"/>
    </location>
</feature>
<dbReference type="GO" id="GO:0003677">
    <property type="term" value="F:DNA binding"/>
    <property type="evidence" value="ECO:0007669"/>
    <property type="project" value="InterPro"/>
</dbReference>
<organism evidence="16">
    <name type="scientific">Blastobotrys adeninivorans</name>
    <name type="common">Yeast</name>
    <name type="synonym">Arxula adeninivorans</name>
    <dbReference type="NCBI Taxonomy" id="409370"/>
    <lineage>
        <taxon>Eukaryota</taxon>
        <taxon>Fungi</taxon>
        <taxon>Dikarya</taxon>
        <taxon>Ascomycota</taxon>
        <taxon>Saccharomycotina</taxon>
        <taxon>Dipodascomycetes</taxon>
        <taxon>Dipodascales</taxon>
        <taxon>Trichomonascaceae</taxon>
        <taxon>Blastobotrys</taxon>
    </lineage>
</organism>
<comment type="similarity">
    <text evidence="3">Belongs to the EME1/MMS4 family.</text>
</comment>
<accession>A0A060TD58</accession>
<protein>
    <submittedName>
        <fullName evidence="16">ARAD1D48378p</fullName>
    </submittedName>
</protein>
<feature type="compositionally biased region" description="Basic and acidic residues" evidence="14">
    <location>
        <begin position="115"/>
        <end position="130"/>
    </location>
</feature>
<gene>
    <name evidence="16" type="ORF">GNLVRS02_ARAD1D48378g</name>
</gene>
<evidence type="ECO:0000256" key="5">
    <source>
        <dbReference type="ARBA" id="ARBA00022723"/>
    </source>
</evidence>
<reference evidence="16" key="1">
    <citation type="submission" date="2014-02" db="EMBL/GenBank/DDBJ databases">
        <authorList>
            <person name="Genoscope - CEA"/>
        </authorList>
    </citation>
    <scope>NUCLEOTIDE SEQUENCE</scope>
    <source>
        <strain evidence="16">LS3</strain>
    </source>
</reference>
<evidence type="ECO:0000256" key="8">
    <source>
        <dbReference type="ARBA" id="ARBA00022801"/>
    </source>
</evidence>
<evidence type="ECO:0000313" key="16">
    <source>
        <dbReference type="EMBL" id="CDP39040.1"/>
    </source>
</evidence>
<dbReference type="PANTHER" id="PTHR21077:SF5">
    <property type="entry name" value="CROSSOVER JUNCTION ENDONUCLEASE MMS4"/>
    <property type="match status" value="1"/>
</dbReference>
<dbReference type="AlphaFoldDB" id="A0A060TD58"/>
<evidence type="ECO:0000256" key="13">
    <source>
        <dbReference type="ARBA" id="ARBA00023254"/>
    </source>
</evidence>
<reference evidence="16" key="2">
    <citation type="submission" date="2014-06" db="EMBL/GenBank/DDBJ databases">
        <title>The complete genome of Blastobotrys (Arxula) adeninivorans LS3 - a yeast of biotechnological interest.</title>
        <authorList>
            <person name="Kunze G."/>
            <person name="Gaillardin C."/>
            <person name="Czernicka M."/>
            <person name="Durrens P."/>
            <person name="Martin T."/>
            <person name="Boer E."/>
            <person name="Gabaldon T."/>
            <person name="Cruz J."/>
            <person name="Talla E."/>
            <person name="Marck C."/>
            <person name="Goffeau A."/>
            <person name="Barbe V."/>
            <person name="Baret P."/>
            <person name="Baronian K."/>
            <person name="Beier S."/>
            <person name="Bleykasten C."/>
            <person name="Bode R."/>
            <person name="Casaregola S."/>
            <person name="Despons L."/>
            <person name="Fairhead C."/>
            <person name="Giersberg M."/>
            <person name="Gierski P."/>
            <person name="Hahnel U."/>
            <person name="Hartmann A."/>
            <person name="Jankowska D."/>
            <person name="Jubin C."/>
            <person name="Jung P."/>
            <person name="Lafontaine I."/>
            <person name="Leh-Louis V."/>
            <person name="Lemaire M."/>
            <person name="Marcet-Houben M."/>
            <person name="Mascher M."/>
            <person name="Morel G."/>
            <person name="Richard G.-F."/>
            <person name="Riechen J."/>
            <person name="Sacerdot C."/>
            <person name="Sarkar A."/>
            <person name="Savel G."/>
            <person name="Schacherer J."/>
            <person name="Sherman D."/>
            <person name="Straub M.-L."/>
            <person name="Stein N."/>
            <person name="Thierry A."/>
            <person name="Trautwein-Schult A."/>
            <person name="Westhof E."/>
            <person name="Worch S."/>
            <person name="Dujon B."/>
            <person name="Souciet J.-L."/>
            <person name="Wincker P."/>
            <person name="Scholz U."/>
            <person name="Neuveglise N."/>
        </authorList>
    </citation>
    <scope>NUCLEOTIDE SEQUENCE</scope>
    <source>
        <strain evidence="16">LS3</strain>
    </source>
</reference>
<keyword evidence="13" id="KW-0469">Meiosis</keyword>
<dbReference type="GO" id="GO:0048476">
    <property type="term" value="C:Holliday junction resolvase complex"/>
    <property type="evidence" value="ECO:0007669"/>
    <property type="project" value="InterPro"/>
</dbReference>
<evidence type="ECO:0000256" key="12">
    <source>
        <dbReference type="ARBA" id="ARBA00023242"/>
    </source>
</evidence>
<dbReference type="GO" id="GO:0005634">
    <property type="term" value="C:nucleus"/>
    <property type="evidence" value="ECO:0007669"/>
    <property type="project" value="UniProtKB-SubCell"/>
</dbReference>
<evidence type="ECO:0000256" key="6">
    <source>
        <dbReference type="ARBA" id="ARBA00022759"/>
    </source>
</evidence>
<sequence length="569" mass="62612">MDPVIILDSDEDGGTPVHSRADNHEVNEFATPIHSSASIASRVRRSSRRLSLPLRSSPLVNYRQDTIVISSSSSPQKSTPLHNKEPSSPWNLSVSIDSPDVTSPVKSRSKQQDPFNDRTGKGTSKEKEGSRVFSSSRTFLKSFFDSSDLSVDGGFGSVANSENGPGNGPDDYPDPPQRSTNFKKTSLVDEISDLSSDPLTPQVRKRRGSNDAPSRKQASKKKDSDKAAARERAKKDQEWKAAVEAANKHKHDKDYTVKELILELSEGLQTSKAGEQIIGELESMGVTCNKLTQTQDNNFEVIKVRRKVTREYDEKEGMFVPVDLWIREEDHAIILISGEGFIKALETGLLQHMETIAGKFSGKRIIYLVEGLQKVLRKHANAINRQVAQRARHILSNSDGQDKDSSKSSSSSAPVPTPTVSAGEIREKAELALIELQVQGYRIIQCEKEDEVVNTTISLIRELSTAPYKKISTAGEEQIEESGIPSGKDVKDTFAKSLSQIKYVTPTIAQAIASSYSNPHHLMTSIAKHGTYALEGLRQGDGKKVIGTAMAKSITNIFTSHDPDEYEHD</sequence>
<dbReference type="GO" id="GO:0008821">
    <property type="term" value="F:crossover junction DNA endonuclease activity"/>
    <property type="evidence" value="ECO:0007669"/>
    <property type="project" value="TreeGrafter"/>
</dbReference>
<feature type="domain" description="ERCC4" evidence="15">
    <location>
        <begin position="275"/>
        <end position="455"/>
    </location>
</feature>
<dbReference type="Gene3D" id="1.10.150.670">
    <property type="entry name" value="Crossover junction endonuclease EME1, DNA-binding domain"/>
    <property type="match status" value="1"/>
</dbReference>
<evidence type="ECO:0000256" key="11">
    <source>
        <dbReference type="ARBA" id="ARBA00023204"/>
    </source>
</evidence>
<keyword evidence="12" id="KW-0539">Nucleus</keyword>
<evidence type="ECO:0000256" key="7">
    <source>
        <dbReference type="ARBA" id="ARBA00022763"/>
    </source>
</evidence>
<keyword evidence="7" id="KW-0227">DNA damage</keyword>
<keyword evidence="4" id="KW-0540">Nuclease</keyword>
<dbReference type="InterPro" id="IPR033310">
    <property type="entry name" value="Mms4/EME1/EME2"/>
</dbReference>
<dbReference type="EMBL" id="HG937694">
    <property type="protein sequence ID" value="CDP39040.1"/>
    <property type="molecule type" value="Genomic_DNA"/>
</dbReference>
<evidence type="ECO:0000256" key="2">
    <source>
        <dbReference type="ARBA" id="ARBA00004123"/>
    </source>
</evidence>
<dbReference type="Gene3D" id="3.40.50.10130">
    <property type="match status" value="1"/>
</dbReference>
<feature type="region of interest" description="Disordered" evidence="14">
    <location>
        <begin position="70"/>
        <end position="132"/>
    </location>
</feature>
<dbReference type="PANTHER" id="PTHR21077">
    <property type="entry name" value="EME1 PROTEIN"/>
    <property type="match status" value="1"/>
</dbReference>
<comment type="cofactor">
    <cofactor evidence="1">
        <name>Mg(2+)</name>
        <dbReference type="ChEBI" id="CHEBI:18420"/>
    </cofactor>
</comment>
<evidence type="ECO:0000256" key="3">
    <source>
        <dbReference type="ARBA" id="ARBA00005313"/>
    </source>
</evidence>
<keyword evidence="11" id="KW-0234">DNA repair</keyword>
<dbReference type="GO" id="GO:0000712">
    <property type="term" value="P:resolution of meiotic recombination intermediates"/>
    <property type="evidence" value="ECO:0007669"/>
    <property type="project" value="TreeGrafter"/>
</dbReference>
<evidence type="ECO:0000256" key="14">
    <source>
        <dbReference type="SAM" id="MobiDB-lite"/>
    </source>
</evidence>
<dbReference type="GO" id="GO:0031573">
    <property type="term" value="P:mitotic intra-S DNA damage checkpoint signaling"/>
    <property type="evidence" value="ECO:0007669"/>
    <property type="project" value="TreeGrafter"/>
</dbReference>
<feature type="region of interest" description="Disordered" evidence="14">
    <location>
        <begin position="1"/>
        <end position="26"/>
    </location>
</feature>
<dbReference type="GO" id="GO:0006302">
    <property type="term" value="P:double-strand break repair"/>
    <property type="evidence" value="ECO:0007669"/>
    <property type="project" value="TreeGrafter"/>
</dbReference>
<evidence type="ECO:0000256" key="1">
    <source>
        <dbReference type="ARBA" id="ARBA00001946"/>
    </source>
</evidence>
<dbReference type="Pfam" id="PF02732">
    <property type="entry name" value="ERCC4"/>
    <property type="match status" value="1"/>
</dbReference>
<comment type="subcellular location">
    <subcellularLocation>
        <location evidence="2">Nucleus</location>
    </subcellularLocation>
</comment>
<feature type="region of interest" description="Disordered" evidence="14">
    <location>
        <begin position="396"/>
        <end position="421"/>
    </location>
</feature>
<proteinExistence type="inferred from homology"/>
<name>A0A060TD58_BLAAD</name>